<dbReference type="Proteomes" id="UP000053105">
    <property type="component" value="Unassembled WGS sequence"/>
</dbReference>
<feature type="compositionally biased region" description="Polar residues" evidence="1">
    <location>
        <begin position="71"/>
        <end position="83"/>
    </location>
</feature>
<evidence type="ECO:0000256" key="1">
    <source>
        <dbReference type="SAM" id="MobiDB-lite"/>
    </source>
</evidence>
<evidence type="ECO:0000313" key="3">
    <source>
        <dbReference type="Proteomes" id="UP000053105"/>
    </source>
</evidence>
<accession>A0A0N0BGD1</accession>
<evidence type="ECO:0000313" key="2">
    <source>
        <dbReference type="EMBL" id="KOX74612.1"/>
    </source>
</evidence>
<protein>
    <submittedName>
        <fullName evidence="2">Uncharacterized protein</fullName>
    </submittedName>
</protein>
<feature type="region of interest" description="Disordered" evidence="1">
    <location>
        <begin position="55"/>
        <end position="83"/>
    </location>
</feature>
<organism evidence="2 3">
    <name type="scientific">Melipona quadrifasciata</name>
    <dbReference type="NCBI Taxonomy" id="166423"/>
    <lineage>
        <taxon>Eukaryota</taxon>
        <taxon>Metazoa</taxon>
        <taxon>Ecdysozoa</taxon>
        <taxon>Arthropoda</taxon>
        <taxon>Hexapoda</taxon>
        <taxon>Insecta</taxon>
        <taxon>Pterygota</taxon>
        <taxon>Neoptera</taxon>
        <taxon>Endopterygota</taxon>
        <taxon>Hymenoptera</taxon>
        <taxon>Apocrita</taxon>
        <taxon>Aculeata</taxon>
        <taxon>Apoidea</taxon>
        <taxon>Anthophila</taxon>
        <taxon>Apidae</taxon>
        <taxon>Melipona</taxon>
    </lineage>
</organism>
<keyword evidence="3" id="KW-1185">Reference proteome</keyword>
<dbReference type="EMBL" id="KQ435784">
    <property type="protein sequence ID" value="KOX74612.1"/>
    <property type="molecule type" value="Genomic_DNA"/>
</dbReference>
<proteinExistence type="predicted"/>
<name>A0A0N0BGD1_9HYME</name>
<dbReference type="AlphaFoldDB" id="A0A0N0BGD1"/>
<reference evidence="2 3" key="1">
    <citation type="submission" date="2015-07" db="EMBL/GenBank/DDBJ databases">
        <title>The genome of Melipona quadrifasciata.</title>
        <authorList>
            <person name="Pan H."/>
            <person name="Kapheim K."/>
        </authorList>
    </citation>
    <scope>NUCLEOTIDE SEQUENCE [LARGE SCALE GENOMIC DNA]</scope>
    <source>
        <strain evidence="2">0111107301</strain>
        <tissue evidence="2">Whole body</tissue>
    </source>
</reference>
<sequence>MNNHSTEPQNIFRSKFVIYVLGTISFVVKTDFVWEVRVHWVEQCVSRTMMISCSTKRQQPKKKTTEERTYRWTSTSQRDTFLL</sequence>
<gene>
    <name evidence="2" type="ORF">WN51_00567</name>
</gene>